<feature type="region of interest" description="Disordered" evidence="1">
    <location>
        <begin position="167"/>
        <end position="208"/>
    </location>
</feature>
<dbReference type="PANTHER" id="PTHR31751">
    <property type="entry name" value="SI:CH211-108C17.2-RELATED-RELATED"/>
    <property type="match status" value="1"/>
</dbReference>
<name>A0ABN8N903_9CNID</name>
<protein>
    <recommendedName>
        <fullName evidence="4">SWIM-type domain-containing protein</fullName>
    </recommendedName>
</protein>
<reference evidence="2 3" key="1">
    <citation type="submission" date="2022-05" db="EMBL/GenBank/DDBJ databases">
        <authorList>
            <consortium name="Genoscope - CEA"/>
            <person name="William W."/>
        </authorList>
    </citation>
    <scope>NUCLEOTIDE SEQUENCE [LARGE SCALE GENOMIC DNA]</scope>
</reference>
<dbReference type="EMBL" id="CALNXK010000014">
    <property type="protein sequence ID" value="CAH3045936.1"/>
    <property type="molecule type" value="Genomic_DNA"/>
</dbReference>
<dbReference type="PANTHER" id="PTHR31751:SF44">
    <property type="entry name" value="SI:CH211-211K8.4-RELATED"/>
    <property type="match status" value="1"/>
</dbReference>
<organism evidence="2 3">
    <name type="scientific">Porites lobata</name>
    <dbReference type="NCBI Taxonomy" id="104759"/>
    <lineage>
        <taxon>Eukaryota</taxon>
        <taxon>Metazoa</taxon>
        <taxon>Cnidaria</taxon>
        <taxon>Anthozoa</taxon>
        <taxon>Hexacorallia</taxon>
        <taxon>Scleractinia</taxon>
        <taxon>Fungiina</taxon>
        <taxon>Poritidae</taxon>
        <taxon>Porites</taxon>
    </lineage>
</organism>
<evidence type="ECO:0000313" key="2">
    <source>
        <dbReference type="EMBL" id="CAH3045936.1"/>
    </source>
</evidence>
<accession>A0ABN8N903</accession>
<gene>
    <name evidence="2" type="ORF">PLOB_00008518</name>
</gene>
<comment type="caution">
    <text evidence="2">The sequence shown here is derived from an EMBL/GenBank/DDBJ whole genome shotgun (WGS) entry which is preliminary data.</text>
</comment>
<keyword evidence="3" id="KW-1185">Reference proteome</keyword>
<evidence type="ECO:0000256" key="1">
    <source>
        <dbReference type="SAM" id="MobiDB-lite"/>
    </source>
</evidence>
<evidence type="ECO:0000313" key="3">
    <source>
        <dbReference type="Proteomes" id="UP001159405"/>
    </source>
</evidence>
<evidence type="ECO:0008006" key="4">
    <source>
        <dbReference type="Google" id="ProtNLM"/>
    </source>
</evidence>
<sequence>MRRVCNKHKHHPDPLYKECHHGELEPGKWIKIGTVAYDKLNSVLTKKSLVNDIKKLSPDAQTSCLEGFNATLNFWHPKMICFSWLGSLCRHILACLHFNENLRRETQVSKDGKPYMRVTYPKFKLGEEVVREVACAPMLFCLYRFVDTMKKLLFSLTDAERKEVLEKYSSKQPEPLNRQVLERKSKEEAVKDYRARQQMRKTSLVPSG</sequence>
<dbReference type="Proteomes" id="UP001159405">
    <property type="component" value="Unassembled WGS sequence"/>
</dbReference>
<proteinExistence type="predicted"/>
<feature type="compositionally biased region" description="Basic and acidic residues" evidence="1">
    <location>
        <begin position="180"/>
        <end position="195"/>
    </location>
</feature>